<keyword evidence="5" id="KW-0479">Metal-binding</keyword>
<keyword evidence="10" id="KW-1185">Reference proteome</keyword>
<comment type="caution">
    <text evidence="7">Lacks conserved residue(s) required for the propagation of feature annotation.</text>
</comment>
<dbReference type="AlphaFoldDB" id="A0A4Y2LQ48"/>
<dbReference type="SUPFAM" id="SSF55486">
    <property type="entry name" value="Metalloproteases ('zincins'), catalytic domain"/>
    <property type="match status" value="1"/>
</dbReference>
<protein>
    <submittedName>
        <fullName evidence="9">Uncharacterized protein</fullName>
    </submittedName>
</protein>
<accession>A0A4Y2LQ48</accession>
<keyword evidence="4" id="KW-0325">Glycoprotein</keyword>
<evidence type="ECO:0000256" key="5">
    <source>
        <dbReference type="PIRSR" id="PIRSR601548-3"/>
    </source>
</evidence>
<evidence type="ECO:0000256" key="1">
    <source>
        <dbReference type="ARBA" id="ARBA00008139"/>
    </source>
</evidence>
<keyword evidence="5" id="KW-0862">Zinc</keyword>
<feature type="binding site" evidence="5">
    <location>
        <position position="16"/>
    </location>
    <ligand>
        <name>Zn(2+)</name>
        <dbReference type="ChEBI" id="CHEBI:29105"/>
        <label>1</label>
        <note>catalytic</note>
    </ligand>
</feature>
<dbReference type="Pfam" id="PF01401">
    <property type="entry name" value="Peptidase_M2"/>
    <property type="match status" value="1"/>
</dbReference>
<keyword evidence="3" id="KW-1015">Disulfide bond</keyword>
<evidence type="ECO:0000256" key="7">
    <source>
        <dbReference type="PROSITE-ProRule" id="PRU01355"/>
    </source>
</evidence>
<dbReference type="InterPro" id="IPR001548">
    <property type="entry name" value="Peptidase_M2"/>
</dbReference>
<sequence>MLFSRSVYKIRRSFHEAIGDTIALSVATPKHLEEVELLENLSEDE</sequence>
<dbReference type="GO" id="GO:0008237">
    <property type="term" value="F:metallopeptidase activity"/>
    <property type="evidence" value="ECO:0007669"/>
    <property type="project" value="InterPro"/>
</dbReference>
<evidence type="ECO:0000256" key="2">
    <source>
        <dbReference type="ARBA" id="ARBA00022729"/>
    </source>
</evidence>
<dbReference type="PROSITE" id="PS52011">
    <property type="entry name" value="PEPTIDASE_M2"/>
    <property type="match status" value="1"/>
</dbReference>
<dbReference type="GO" id="GO:0006508">
    <property type="term" value="P:proteolysis"/>
    <property type="evidence" value="ECO:0007669"/>
    <property type="project" value="InterPro"/>
</dbReference>
<feature type="binding site" evidence="6">
    <location>
        <position position="16"/>
    </location>
    <ligand>
        <name>Zn(2+)</name>
        <dbReference type="ChEBI" id="CHEBI:29105"/>
        <label>2</label>
        <note>catalytic</note>
    </ligand>
</feature>
<dbReference type="GO" id="GO:0008241">
    <property type="term" value="F:peptidyl-dipeptidase activity"/>
    <property type="evidence" value="ECO:0007669"/>
    <property type="project" value="InterPro"/>
</dbReference>
<reference evidence="9 10" key="1">
    <citation type="journal article" date="2019" name="Sci. Rep.">
        <title>Orb-weaving spider Araneus ventricosus genome elucidates the spidroin gene catalogue.</title>
        <authorList>
            <person name="Kono N."/>
            <person name="Nakamura H."/>
            <person name="Ohtoshi R."/>
            <person name="Moran D.A.P."/>
            <person name="Shinohara A."/>
            <person name="Yoshida Y."/>
            <person name="Fujiwara M."/>
            <person name="Mori M."/>
            <person name="Tomita M."/>
            <person name="Arakawa K."/>
        </authorList>
    </citation>
    <scope>NUCLEOTIDE SEQUENCE [LARGE SCALE GENOMIC DNA]</scope>
</reference>
<proteinExistence type="inferred from homology"/>
<dbReference type="EMBL" id="BGPR01200526">
    <property type="protein sequence ID" value="GBN16604.1"/>
    <property type="molecule type" value="Genomic_DNA"/>
</dbReference>
<dbReference type="EMBL" id="BGPR01200500">
    <property type="protein sequence ID" value="GBN16529.1"/>
    <property type="molecule type" value="Genomic_DNA"/>
</dbReference>
<name>A0A4Y2LQ48_ARAVE</name>
<keyword evidence="2" id="KW-0732">Signal</keyword>
<evidence type="ECO:0000313" key="10">
    <source>
        <dbReference type="Proteomes" id="UP000499080"/>
    </source>
</evidence>
<evidence type="ECO:0000313" key="8">
    <source>
        <dbReference type="EMBL" id="GBN16529.1"/>
    </source>
</evidence>
<dbReference type="Proteomes" id="UP000499080">
    <property type="component" value="Unassembled WGS sequence"/>
</dbReference>
<evidence type="ECO:0000256" key="4">
    <source>
        <dbReference type="ARBA" id="ARBA00023180"/>
    </source>
</evidence>
<dbReference type="GO" id="GO:0016020">
    <property type="term" value="C:membrane"/>
    <property type="evidence" value="ECO:0007669"/>
    <property type="project" value="InterPro"/>
</dbReference>
<gene>
    <name evidence="9" type="ORF">AVEN_157601_1</name>
    <name evidence="8" type="ORF">AVEN_254377_1</name>
</gene>
<evidence type="ECO:0000256" key="3">
    <source>
        <dbReference type="ARBA" id="ARBA00023157"/>
    </source>
</evidence>
<feature type="non-terminal residue" evidence="9">
    <location>
        <position position="45"/>
    </location>
</feature>
<organism evidence="9 10">
    <name type="scientific">Araneus ventricosus</name>
    <name type="common">Orbweaver spider</name>
    <name type="synonym">Epeira ventricosa</name>
    <dbReference type="NCBI Taxonomy" id="182803"/>
    <lineage>
        <taxon>Eukaryota</taxon>
        <taxon>Metazoa</taxon>
        <taxon>Ecdysozoa</taxon>
        <taxon>Arthropoda</taxon>
        <taxon>Chelicerata</taxon>
        <taxon>Arachnida</taxon>
        <taxon>Araneae</taxon>
        <taxon>Araneomorphae</taxon>
        <taxon>Entelegynae</taxon>
        <taxon>Araneoidea</taxon>
        <taxon>Araneidae</taxon>
        <taxon>Araneus</taxon>
    </lineage>
</organism>
<comment type="caution">
    <text evidence="9">The sequence shown here is derived from an EMBL/GenBank/DDBJ whole genome shotgun (WGS) entry which is preliminary data.</text>
</comment>
<evidence type="ECO:0000256" key="6">
    <source>
        <dbReference type="PIRSR" id="PIRSR601548-8"/>
    </source>
</evidence>
<evidence type="ECO:0000313" key="9">
    <source>
        <dbReference type="EMBL" id="GBN16604.1"/>
    </source>
</evidence>
<comment type="similarity">
    <text evidence="1 7">Belongs to the peptidase M2 family.</text>
</comment>